<accession>A0A7H0JZ49</accession>
<dbReference type="AlphaFoldDB" id="A0A7H0JZ49"/>
<dbReference type="Proteomes" id="UP000516235">
    <property type="component" value="Chromosome"/>
</dbReference>
<dbReference type="KEGG" id="cluj:IAU68_00460"/>
<evidence type="ECO:0000313" key="1">
    <source>
        <dbReference type="EMBL" id="MBC3179297.1"/>
    </source>
</evidence>
<dbReference type="EMBL" id="JACMYE010000006">
    <property type="protein sequence ID" value="MBC3179297.1"/>
    <property type="molecule type" value="Genomic_DNA"/>
</dbReference>
<protein>
    <recommendedName>
        <fullName evidence="5">DUF559 domain-containing protein</fullName>
    </recommendedName>
</protein>
<dbReference type="Proteomes" id="UP000642876">
    <property type="component" value="Unassembled WGS sequence"/>
</dbReference>
<name>A0A7H0JZ49_9CORY</name>
<sequence>MTKLHNGMSVDFETTLVHEMQREPERRYRQVSSKRYLAAEHCREQWQVDNDARHHPRGVRYYGCAAARAVAHAVERPNCIVAGFSALALYGLPYLVEGADTTLLSTTGRNQLAGPCLPTIRRCRISLTTWNVSHRGVPIQVVHPLTAVVQALVQVKRGEHRWKVVAVDGLGPEEVRAVQLIDCVRRFWGFEAAAIEAAARNKVNAAWLRRVLRLSSARADSPKETEMRLLVGVLAARYGYTVEEQVPLIVDGKVVTVFDLAIPELKIAVMYDGEHHSDYKQRNKDASINIKMTLAGWTPARCSSGTMFECLGLIEELMQKSSQRN</sequence>
<evidence type="ECO:0000313" key="3">
    <source>
        <dbReference type="Proteomes" id="UP000516235"/>
    </source>
</evidence>
<evidence type="ECO:0000313" key="4">
    <source>
        <dbReference type="Proteomes" id="UP000642876"/>
    </source>
</evidence>
<evidence type="ECO:0000313" key="2">
    <source>
        <dbReference type="EMBL" id="QNP90315.1"/>
    </source>
</evidence>
<reference evidence="3 4" key="1">
    <citation type="submission" date="2020-08" db="EMBL/GenBank/DDBJ databases">
        <title>novel species in genus Corynebacterium.</title>
        <authorList>
            <person name="Zhang G."/>
        </authorList>
    </citation>
    <scope>NUCLEOTIDE SEQUENCE [LARGE SCALE GENOMIC DNA]</scope>
    <source>
        <strain evidence="3 4">zg-917</strain>
        <strain evidence="2">Zg-917</strain>
    </source>
</reference>
<organism evidence="2 3">
    <name type="scientific">Corynebacterium lujinxingii</name>
    <dbReference type="NCBI Taxonomy" id="2763010"/>
    <lineage>
        <taxon>Bacteria</taxon>
        <taxon>Bacillati</taxon>
        <taxon>Actinomycetota</taxon>
        <taxon>Actinomycetes</taxon>
        <taxon>Mycobacteriales</taxon>
        <taxon>Corynebacteriaceae</taxon>
        <taxon>Corynebacterium</taxon>
    </lineage>
</organism>
<keyword evidence="4" id="KW-1185">Reference proteome</keyword>
<proteinExistence type="predicted"/>
<gene>
    <name evidence="1" type="ORF">H7348_08260</name>
    <name evidence="2" type="ORF">IAU68_00460</name>
</gene>
<dbReference type="RefSeq" id="WP_171193141.1">
    <property type="nucleotide sequence ID" value="NZ_CP061032.1"/>
</dbReference>
<evidence type="ECO:0008006" key="5">
    <source>
        <dbReference type="Google" id="ProtNLM"/>
    </source>
</evidence>
<dbReference type="EMBL" id="CP061032">
    <property type="protein sequence ID" value="QNP90315.1"/>
    <property type="molecule type" value="Genomic_DNA"/>
</dbReference>